<organism evidence="3 4">
    <name type="scientific">Halocaridina rubra</name>
    <name type="common">Hawaiian red shrimp</name>
    <dbReference type="NCBI Taxonomy" id="373956"/>
    <lineage>
        <taxon>Eukaryota</taxon>
        <taxon>Metazoa</taxon>
        <taxon>Ecdysozoa</taxon>
        <taxon>Arthropoda</taxon>
        <taxon>Crustacea</taxon>
        <taxon>Multicrustacea</taxon>
        <taxon>Malacostraca</taxon>
        <taxon>Eumalacostraca</taxon>
        <taxon>Eucarida</taxon>
        <taxon>Decapoda</taxon>
        <taxon>Pleocyemata</taxon>
        <taxon>Caridea</taxon>
        <taxon>Atyoidea</taxon>
        <taxon>Atyidae</taxon>
        <taxon>Halocaridina</taxon>
    </lineage>
</organism>
<dbReference type="Proteomes" id="UP001381693">
    <property type="component" value="Unassembled WGS sequence"/>
</dbReference>
<keyword evidence="4" id="KW-1185">Reference proteome</keyword>
<feature type="region of interest" description="Disordered" evidence="1">
    <location>
        <begin position="55"/>
        <end position="175"/>
    </location>
</feature>
<feature type="chain" id="PRO_5042960883" evidence="2">
    <location>
        <begin position="29"/>
        <end position="380"/>
    </location>
</feature>
<feature type="compositionally biased region" description="Basic and acidic residues" evidence="1">
    <location>
        <begin position="165"/>
        <end position="175"/>
    </location>
</feature>
<keyword evidence="2" id="KW-0732">Signal</keyword>
<feature type="signal peptide" evidence="2">
    <location>
        <begin position="1"/>
        <end position="28"/>
    </location>
</feature>
<evidence type="ECO:0000256" key="2">
    <source>
        <dbReference type="SAM" id="SignalP"/>
    </source>
</evidence>
<feature type="compositionally biased region" description="Basic and acidic residues" evidence="1">
    <location>
        <begin position="81"/>
        <end position="94"/>
    </location>
</feature>
<protein>
    <submittedName>
        <fullName evidence="3">Uncharacterized protein</fullName>
    </submittedName>
</protein>
<accession>A0AAN9ADW6</accession>
<evidence type="ECO:0000313" key="3">
    <source>
        <dbReference type="EMBL" id="KAK7085133.1"/>
    </source>
</evidence>
<comment type="caution">
    <text evidence="3">The sequence shown here is derived from an EMBL/GenBank/DDBJ whole genome shotgun (WGS) entry which is preliminary data.</text>
</comment>
<proteinExistence type="predicted"/>
<feature type="compositionally biased region" description="Acidic residues" evidence="1">
    <location>
        <begin position="122"/>
        <end position="164"/>
    </location>
</feature>
<reference evidence="3 4" key="1">
    <citation type="submission" date="2023-11" db="EMBL/GenBank/DDBJ databases">
        <title>Halocaridina rubra genome assembly.</title>
        <authorList>
            <person name="Smith C."/>
        </authorList>
    </citation>
    <scope>NUCLEOTIDE SEQUENCE [LARGE SCALE GENOMIC DNA]</scope>
    <source>
        <strain evidence="3">EP-1</strain>
        <tissue evidence="3">Whole</tissue>
    </source>
</reference>
<gene>
    <name evidence="3" type="ORF">SK128_019218</name>
</gene>
<evidence type="ECO:0000313" key="4">
    <source>
        <dbReference type="Proteomes" id="UP001381693"/>
    </source>
</evidence>
<dbReference type="AlphaFoldDB" id="A0AAN9ADW6"/>
<sequence length="380" mass="43733">MSTEQEFAMKTLIILCLLALIVVQLTGGKSLQTERTNNYSQHLSALQNENYSYDYDEALPSTNGRGDLSPNYDSLAPEGGKTPEGRKSRRSHEVLDDEDNYDYTYGDPEVDYNYNDTQGSDEATDDEIGKEDEEMEVEEKEEEGQKEEKEDDMPSSSEEEDLSAESEKRQPREEEVARAVKSIVEWVIRNWLRAKDIRDHWKETKNRLKKNWNQIRDAGKRIRYTLGKILRKFGREIEEGLKYCYIKVDANNQSIEIHGFEVVQKLERLLELGNKIVAALFEVIGQKVVELRDHYDGNVAIVRSGERRQSDNIVDYRSAAAIEASSENALESINVFEDQEVKQKLNLLVRENILSLSEVEILKNTASEQTERVKGQRLLL</sequence>
<name>A0AAN9ADW6_HALRR</name>
<evidence type="ECO:0000256" key="1">
    <source>
        <dbReference type="SAM" id="MobiDB-lite"/>
    </source>
</evidence>
<dbReference type="EMBL" id="JAXCGZ010001896">
    <property type="protein sequence ID" value="KAK7085133.1"/>
    <property type="molecule type" value="Genomic_DNA"/>
</dbReference>